<keyword evidence="2" id="KW-1185">Reference proteome</keyword>
<evidence type="ECO:0000313" key="2">
    <source>
        <dbReference type="Proteomes" id="UP001500620"/>
    </source>
</evidence>
<organism evidence="1 2">
    <name type="scientific">Dactylosporangium darangshiense</name>
    <dbReference type="NCBI Taxonomy" id="579108"/>
    <lineage>
        <taxon>Bacteria</taxon>
        <taxon>Bacillati</taxon>
        <taxon>Actinomycetota</taxon>
        <taxon>Actinomycetes</taxon>
        <taxon>Micromonosporales</taxon>
        <taxon>Micromonosporaceae</taxon>
        <taxon>Dactylosporangium</taxon>
    </lineage>
</organism>
<dbReference type="RefSeq" id="WP_345138120.1">
    <property type="nucleotide sequence ID" value="NZ_BAABAT010000044.1"/>
</dbReference>
<name>A0ABP8DQ64_9ACTN</name>
<sequence length="124" mass="13314">MIYTAVLDTSAVIAYTRESVHVGELLQDIGDEEQYALVPVVCLIEAAAEGADEDRLRLLVAHDWVKVIELNGYDWTRLGAGTALLGRLGRACSALLAVEGSAWYAATCDPDVYGDGIDTVEIEG</sequence>
<dbReference type="Proteomes" id="UP001500620">
    <property type="component" value="Unassembled WGS sequence"/>
</dbReference>
<protein>
    <recommendedName>
        <fullName evidence="3">PIN domain-containing protein</fullName>
    </recommendedName>
</protein>
<comment type="caution">
    <text evidence="1">The sequence shown here is derived from an EMBL/GenBank/DDBJ whole genome shotgun (WGS) entry which is preliminary data.</text>
</comment>
<proteinExistence type="predicted"/>
<reference evidence="2" key="1">
    <citation type="journal article" date="2019" name="Int. J. Syst. Evol. Microbiol.">
        <title>The Global Catalogue of Microorganisms (GCM) 10K type strain sequencing project: providing services to taxonomists for standard genome sequencing and annotation.</title>
        <authorList>
            <consortium name="The Broad Institute Genomics Platform"/>
            <consortium name="The Broad Institute Genome Sequencing Center for Infectious Disease"/>
            <person name="Wu L."/>
            <person name="Ma J."/>
        </authorList>
    </citation>
    <scope>NUCLEOTIDE SEQUENCE [LARGE SCALE GENOMIC DNA]</scope>
    <source>
        <strain evidence="2">JCM 17441</strain>
    </source>
</reference>
<gene>
    <name evidence="1" type="ORF">GCM10022255_092980</name>
</gene>
<evidence type="ECO:0008006" key="3">
    <source>
        <dbReference type="Google" id="ProtNLM"/>
    </source>
</evidence>
<evidence type="ECO:0000313" key="1">
    <source>
        <dbReference type="EMBL" id="GAA4261213.1"/>
    </source>
</evidence>
<accession>A0ABP8DQ64</accession>
<dbReference type="EMBL" id="BAABAT010000044">
    <property type="protein sequence ID" value="GAA4261213.1"/>
    <property type="molecule type" value="Genomic_DNA"/>
</dbReference>